<dbReference type="InterPro" id="IPR053772">
    <property type="entry name" value="At1g61320/At1g61330-like"/>
</dbReference>
<dbReference type="InterPro" id="IPR032675">
    <property type="entry name" value="LRR_dom_sf"/>
</dbReference>
<dbReference type="GeneID" id="102714191"/>
<dbReference type="Gene3D" id="3.80.10.10">
    <property type="entry name" value="Ribonuclease Inhibitor"/>
    <property type="match status" value="1"/>
</dbReference>
<evidence type="ECO:0000313" key="3">
    <source>
        <dbReference type="Proteomes" id="UP000006038"/>
    </source>
</evidence>
<evidence type="ECO:0000259" key="1">
    <source>
        <dbReference type="Pfam" id="PF23622"/>
    </source>
</evidence>
<dbReference type="Pfam" id="PF23622">
    <property type="entry name" value="LRR_At1g61320_AtMIF1"/>
    <property type="match status" value="1"/>
</dbReference>
<dbReference type="AlphaFoldDB" id="J3M994"/>
<dbReference type="HOGENOM" id="CLU_010721_4_2_1"/>
<dbReference type="PANTHER" id="PTHR34145">
    <property type="entry name" value="OS02G0105600 PROTEIN"/>
    <property type="match status" value="1"/>
</dbReference>
<dbReference type="Gramene" id="OB05G31680.1">
    <property type="protein sequence ID" value="OB05G31680.1"/>
    <property type="gene ID" value="OB05G31680"/>
</dbReference>
<protein>
    <recommendedName>
        <fullName evidence="1">At1g61320/AtMIF1 LRR domain-containing protein</fullName>
    </recommendedName>
</protein>
<dbReference type="InterPro" id="IPR055357">
    <property type="entry name" value="LRR_At1g61320_AtMIF1"/>
</dbReference>
<accession>J3M994</accession>
<dbReference type="PANTHER" id="PTHR34145:SF41">
    <property type="entry name" value="OS02G0729251 PROTEIN"/>
    <property type="match status" value="1"/>
</dbReference>
<reference evidence="2" key="2">
    <citation type="submission" date="2013-04" db="UniProtKB">
        <authorList>
            <consortium name="EnsemblPlants"/>
        </authorList>
    </citation>
    <scope>IDENTIFICATION</scope>
</reference>
<gene>
    <name evidence="2" type="primary">LOC102714191</name>
</gene>
<name>J3M994_ORYBR</name>
<keyword evidence="3" id="KW-1185">Reference proteome</keyword>
<dbReference type="RefSeq" id="XP_006655535.1">
    <property type="nucleotide sequence ID" value="XM_006655472.1"/>
</dbReference>
<evidence type="ECO:0000313" key="2">
    <source>
        <dbReference type="EnsemblPlants" id="OB05G31680.1"/>
    </source>
</evidence>
<dbReference type="SUPFAM" id="SSF81383">
    <property type="entry name" value="F-box domain"/>
    <property type="match status" value="1"/>
</dbReference>
<dbReference type="InterPro" id="IPR036047">
    <property type="entry name" value="F-box-like_dom_sf"/>
</dbReference>
<dbReference type="OMA" id="NLPRIMP"/>
<reference evidence="2" key="1">
    <citation type="journal article" date="2013" name="Nat. Commun.">
        <title>Whole-genome sequencing of Oryza brachyantha reveals mechanisms underlying Oryza genome evolution.</title>
        <authorList>
            <person name="Chen J."/>
            <person name="Huang Q."/>
            <person name="Gao D."/>
            <person name="Wang J."/>
            <person name="Lang Y."/>
            <person name="Liu T."/>
            <person name="Li B."/>
            <person name="Bai Z."/>
            <person name="Luis Goicoechea J."/>
            <person name="Liang C."/>
            <person name="Chen C."/>
            <person name="Zhang W."/>
            <person name="Sun S."/>
            <person name="Liao Y."/>
            <person name="Zhang X."/>
            <person name="Yang L."/>
            <person name="Song C."/>
            <person name="Wang M."/>
            <person name="Shi J."/>
            <person name="Liu G."/>
            <person name="Liu J."/>
            <person name="Zhou H."/>
            <person name="Zhou W."/>
            <person name="Yu Q."/>
            <person name="An N."/>
            <person name="Chen Y."/>
            <person name="Cai Q."/>
            <person name="Wang B."/>
            <person name="Liu B."/>
            <person name="Min J."/>
            <person name="Huang Y."/>
            <person name="Wu H."/>
            <person name="Li Z."/>
            <person name="Zhang Y."/>
            <person name="Yin Y."/>
            <person name="Song W."/>
            <person name="Jiang J."/>
            <person name="Jackson S.A."/>
            <person name="Wing R.A."/>
            <person name="Wang J."/>
            <person name="Chen M."/>
        </authorList>
    </citation>
    <scope>NUCLEOTIDE SEQUENCE [LARGE SCALE GENOMIC DNA]</scope>
    <source>
        <strain evidence="2">cv. IRGC 101232</strain>
    </source>
</reference>
<sequence length="522" mass="59714">MGLLSLKRLMSTQREQKRRRRQVQARRCVADGSIASLVKHKGPPYQQQNQGVKIMRNSCPSLPEDIWYLIHSLLPLQDAARTACVSHTFLRSWRCYPNLIFDMETIGLMRGNSLKKRKVRLSVIDHIMKNHSGIGLRTFMVETYRWVNTSYIDRWLQIAITPAIEELTLTLYSKGDNLKYYSFPFSLLSSRGGNSIKHLNLSQCAFHPTAGLNCLISLHLWDVCVTGDELGCLLSSSSSLEQLELGYCKDLNYLKIPCLLERLNDLEVYQCKDLQMMEVKAPNLSHFRYVGDMARLSDGGIIAVKNLDISFYIQHNAIHYVCAKLPSILPTTETLTIKSLREEINTPVAHFRFLHLKCLTIYLNYFWEALSPYDCLSLAYFLDACPVLETFNLTVWQHGRIHDVISEDYSRLRQMPGVRHDKIRNVEIIGFFSAKSMVELACHILKNATSLECLTLDTINDGYKNPDRLSVHKIGCCSPIDEDLIMEAKNALFAIRRYIVGKVPSTVKLDVLKPCSWCHTGR</sequence>
<organism evidence="2">
    <name type="scientific">Oryza brachyantha</name>
    <name type="common">malo sina</name>
    <dbReference type="NCBI Taxonomy" id="4533"/>
    <lineage>
        <taxon>Eukaryota</taxon>
        <taxon>Viridiplantae</taxon>
        <taxon>Streptophyta</taxon>
        <taxon>Embryophyta</taxon>
        <taxon>Tracheophyta</taxon>
        <taxon>Spermatophyta</taxon>
        <taxon>Magnoliopsida</taxon>
        <taxon>Liliopsida</taxon>
        <taxon>Poales</taxon>
        <taxon>Poaceae</taxon>
        <taxon>BOP clade</taxon>
        <taxon>Oryzoideae</taxon>
        <taxon>Oryzeae</taxon>
        <taxon>Oryzinae</taxon>
        <taxon>Oryza</taxon>
    </lineage>
</organism>
<dbReference type="Proteomes" id="UP000006038">
    <property type="component" value="Chromosome 5"/>
</dbReference>
<feature type="domain" description="At1g61320/AtMIF1 LRR" evidence="1">
    <location>
        <begin position="127"/>
        <end position="516"/>
    </location>
</feature>
<dbReference type="OrthoDB" id="637160at2759"/>
<dbReference type="EnsemblPlants" id="OB05G31680.1">
    <property type="protein sequence ID" value="OB05G31680.1"/>
    <property type="gene ID" value="OB05G31680"/>
</dbReference>
<dbReference type="SUPFAM" id="SSF52047">
    <property type="entry name" value="RNI-like"/>
    <property type="match status" value="1"/>
</dbReference>
<proteinExistence type="predicted"/>
<dbReference type="KEGG" id="obr:102714191"/>
<dbReference type="eggNOG" id="ENOG502RYMX">
    <property type="taxonomic scope" value="Eukaryota"/>
</dbReference>